<feature type="compositionally biased region" description="Basic residues" evidence="4">
    <location>
        <begin position="409"/>
        <end position="418"/>
    </location>
</feature>
<keyword evidence="3" id="KW-0964">Secreted</keyword>
<dbReference type="PRINTS" id="PR01366">
    <property type="entry name" value="ROYALJELLY"/>
</dbReference>
<organism evidence="5 6">
    <name type="scientific">Ranatra chinensis</name>
    <dbReference type="NCBI Taxonomy" id="642074"/>
    <lineage>
        <taxon>Eukaryota</taxon>
        <taxon>Metazoa</taxon>
        <taxon>Ecdysozoa</taxon>
        <taxon>Arthropoda</taxon>
        <taxon>Hexapoda</taxon>
        <taxon>Insecta</taxon>
        <taxon>Pterygota</taxon>
        <taxon>Neoptera</taxon>
        <taxon>Paraneoptera</taxon>
        <taxon>Hemiptera</taxon>
        <taxon>Heteroptera</taxon>
        <taxon>Panheteroptera</taxon>
        <taxon>Nepomorpha</taxon>
        <taxon>Nepidae</taxon>
        <taxon>Ranatrinae</taxon>
        <taxon>Ranatra</taxon>
    </lineage>
</organism>
<evidence type="ECO:0000256" key="4">
    <source>
        <dbReference type="SAM" id="MobiDB-lite"/>
    </source>
</evidence>
<feature type="compositionally biased region" description="Basic and acidic residues" evidence="4">
    <location>
        <begin position="277"/>
        <end position="292"/>
    </location>
</feature>
<dbReference type="EMBL" id="JBFDAA010000007">
    <property type="protein sequence ID" value="KAL1130771.1"/>
    <property type="molecule type" value="Genomic_DNA"/>
</dbReference>
<dbReference type="GO" id="GO:0005576">
    <property type="term" value="C:extracellular region"/>
    <property type="evidence" value="ECO:0007669"/>
    <property type="project" value="UniProtKB-SubCell"/>
</dbReference>
<sequence>MVSMSITPTSAKRPGRVGGRGLFREVFKWSTVEFKYPSEDEKSVALISGKYRPENGLPLGLEVWKPGVGATLATVPLPQLQKKMVATSPILDPYPSWSWHTLDTCNGITSVFRVAVDDCGRLWVLDSGKVDVVTSVKPVCPAQLLIFDLKTDSLVWSYKFPKLQTPHGSLLTNIVVDVKQGKCHDAHAYVSDVFRYGLLVYSLREDKSWRIDHPYFYPDPLATKFNLDGIRFSWTDGIFGIALPPEDVKTGNRSLFFHPLSSFREFSVPTSYLRNETGSEQKDPFRKVGEPRRRSRGHASGSAFDRQGVLFYNLVSKSAVGCWNSKTGVHNPHTQGVVARDPKGLSFPNDLKVDHNPDQGLWVLSNRLHKFLYSTLSPNETNFRVYTGKVKELVKGTPCGPGYVPPPQRKQRRKCQDQ</sequence>
<feature type="region of interest" description="Disordered" evidence="4">
    <location>
        <begin position="275"/>
        <end position="301"/>
    </location>
</feature>
<gene>
    <name evidence="5" type="ORF">AAG570_012012</name>
</gene>
<evidence type="ECO:0000313" key="6">
    <source>
        <dbReference type="Proteomes" id="UP001558652"/>
    </source>
</evidence>
<dbReference type="Pfam" id="PF03022">
    <property type="entry name" value="MRJP"/>
    <property type="match status" value="1"/>
</dbReference>
<dbReference type="Gene3D" id="2.120.10.30">
    <property type="entry name" value="TolB, C-terminal domain"/>
    <property type="match status" value="1"/>
</dbReference>
<dbReference type="PANTHER" id="PTHR10009">
    <property type="entry name" value="PROTEIN YELLOW-RELATED"/>
    <property type="match status" value="1"/>
</dbReference>
<protein>
    <recommendedName>
        <fullName evidence="7">Protein yellow</fullName>
    </recommendedName>
</protein>
<evidence type="ECO:0000256" key="2">
    <source>
        <dbReference type="ARBA" id="ARBA00009127"/>
    </source>
</evidence>
<accession>A0ABD0YHK1</accession>
<dbReference type="SUPFAM" id="SSF101898">
    <property type="entry name" value="NHL repeat"/>
    <property type="match status" value="1"/>
</dbReference>
<evidence type="ECO:0000256" key="1">
    <source>
        <dbReference type="ARBA" id="ARBA00004613"/>
    </source>
</evidence>
<feature type="region of interest" description="Disordered" evidence="4">
    <location>
        <begin position="398"/>
        <end position="418"/>
    </location>
</feature>
<comment type="similarity">
    <text evidence="2">Belongs to the major royal jelly protein family.</text>
</comment>
<comment type="subcellular location">
    <subcellularLocation>
        <location evidence="1">Secreted</location>
    </subcellularLocation>
</comment>
<proteinExistence type="inferred from homology"/>
<dbReference type="Proteomes" id="UP001558652">
    <property type="component" value="Unassembled WGS sequence"/>
</dbReference>
<dbReference type="FunFam" id="2.120.10.30:FF:000045">
    <property type="entry name" value="Blast:Protein yellow"/>
    <property type="match status" value="1"/>
</dbReference>
<evidence type="ECO:0000313" key="5">
    <source>
        <dbReference type="EMBL" id="KAL1130771.1"/>
    </source>
</evidence>
<dbReference type="InterPro" id="IPR017996">
    <property type="entry name" value="MRJP/yellow-related"/>
</dbReference>
<dbReference type="InterPro" id="IPR011042">
    <property type="entry name" value="6-blade_b-propeller_TolB-like"/>
</dbReference>
<comment type="caution">
    <text evidence="5">The sequence shown here is derived from an EMBL/GenBank/DDBJ whole genome shotgun (WGS) entry which is preliminary data.</text>
</comment>
<name>A0ABD0YHK1_9HEMI</name>
<dbReference type="AlphaFoldDB" id="A0ABD0YHK1"/>
<reference evidence="5 6" key="1">
    <citation type="submission" date="2024-07" db="EMBL/GenBank/DDBJ databases">
        <title>Chromosome-level genome assembly of the water stick insect Ranatra chinensis (Heteroptera: Nepidae).</title>
        <authorList>
            <person name="Liu X."/>
        </authorList>
    </citation>
    <scope>NUCLEOTIDE SEQUENCE [LARGE SCALE GENOMIC DNA]</scope>
    <source>
        <strain evidence="5">Cailab_2021Rc</strain>
        <tissue evidence="5">Muscle</tissue>
    </source>
</reference>
<keyword evidence="6" id="KW-1185">Reference proteome</keyword>
<evidence type="ECO:0000256" key="3">
    <source>
        <dbReference type="ARBA" id="ARBA00022525"/>
    </source>
</evidence>
<dbReference type="PANTHER" id="PTHR10009:SF13">
    <property type="entry name" value="DOPAMINECHROME TAUTOMERASE"/>
    <property type="match status" value="1"/>
</dbReference>
<evidence type="ECO:0008006" key="7">
    <source>
        <dbReference type="Google" id="ProtNLM"/>
    </source>
</evidence>